<evidence type="ECO:0000256" key="4">
    <source>
        <dbReference type="ARBA" id="ARBA00022825"/>
    </source>
</evidence>
<dbReference type="SUPFAM" id="SSF52096">
    <property type="entry name" value="ClpP/crotonase"/>
    <property type="match status" value="1"/>
</dbReference>
<dbReference type="Pfam" id="PF01471">
    <property type="entry name" value="PG_binding_1"/>
    <property type="match status" value="1"/>
</dbReference>
<evidence type="ECO:0000313" key="9">
    <source>
        <dbReference type="Proteomes" id="UP000812277"/>
    </source>
</evidence>
<dbReference type="SMART" id="SM00245">
    <property type="entry name" value="TSPc"/>
    <property type="match status" value="1"/>
</dbReference>
<dbReference type="EMBL" id="JAHZIJ010000014">
    <property type="protein sequence ID" value="MBW7476573.1"/>
    <property type="molecule type" value="Genomic_DNA"/>
</dbReference>
<name>A0ABS7DBP7_9BACL</name>
<dbReference type="InterPro" id="IPR029045">
    <property type="entry name" value="ClpP/crotonase-like_dom_sf"/>
</dbReference>
<protein>
    <submittedName>
        <fullName evidence="8">Peptidoglycan-binding protein</fullName>
    </submittedName>
</protein>
<evidence type="ECO:0000256" key="6">
    <source>
        <dbReference type="SAM" id="Phobius"/>
    </source>
</evidence>
<dbReference type="InterPro" id="IPR036034">
    <property type="entry name" value="PDZ_sf"/>
</dbReference>
<evidence type="ECO:0000256" key="2">
    <source>
        <dbReference type="ARBA" id="ARBA00022670"/>
    </source>
</evidence>
<dbReference type="InterPro" id="IPR002477">
    <property type="entry name" value="Peptidoglycan-bd-like"/>
</dbReference>
<dbReference type="Pfam" id="PF17820">
    <property type="entry name" value="PDZ_6"/>
    <property type="match status" value="1"/>
</dbReference>
<dbReference type="Proteomes" id="UP000812277">
    <property type="component" value="Unassembled WGS sequence"/>
</dbReference>
<keyword evidence="9" id="KW-1185">Reference proteome</keyword>
<dbReference type="InterPro" id="IPR036365">
    <property type="entry name" value="PGBD-like_sf"/>
</dbReference>
<feature type="transmembrane region" description="Helical" evidence="6">
    <location>
        <begin position="12"/>
        <end position="36"/>
    </location>
</feature>
<keyword evidence="2 5" id="KW-0645">Protease</keyword>
<feature type="domain" description="PDZ" evidence="7">
    <location>
        <begin position="108"/>
        <end position="176"/>
    </location>
</feature>
<reference evidence="8 9" key="1">
    <citation type="submission" date="2021-07" db="EMBL/GenBank/DDBJ databases">
        <title>Paenibacillus radiodurans sp. nov., isolated from the southeastern edge of Tengger Desert.</title>
        <authorList>
            <person name="Zhang G."/>
        </authorList>
    </citation>
    <scope>NUCLEOTIDE SEQUENCE [LARGE SCALE GENOMIC DNA]</scope>
    <source>
        <strain evidence="8 9">DT7-4</strain>
    </source>
</reference>
<dbReference type="InterPro" id="IPR004447">
    <property type="entry name" value="Peptidase_S41A"/>
</dbReference>
<dbReference type="PROSITE" id="PS50106">
    <property type="entry name" value="PDZ"/>
    <property type="match status" value="1"/>
</dbReference>
<evidence type="ECO:0000259" key="7">
    <source>
        <dbReference type="PROSITE" id="PS50106"/>
    </source>
</evidence>
<dbReference type="Pfam" id="PF22694">
    <property type="entry name" value="CtpB_N-like"/>
    <property type="match status" value="1"/>
</dbReference>
<evidence type="ECO:0000256" key="1">
    <source>
        <dbReference type="ARBA" id="ARBA00009179"/>
    </source>
</evidence>
<keyword evidence="6" id="KW-0472">Membrane</keyword>
<evidence type="ECO:0000256" key="3">
    <source>
        <dbReference type="ARBA" id="ARBA00022801"/>
    </source>
</evidence>
<comment type="similarity">
    <text evidence="1 5">Belongs to the peptidase S41A family.</text>
</comment>
<dbReference type="Gene3D" id="2.30.42.10">
    <property type="match status" value="1"/>
</dbReference>
<dbReference type="PANTHER" id="PTHR32060">
    <property type="entry name" value="TAIL-SPECIFIC PROTEASE"/>
    <property type="match status" value="1"/>
</dbReference>
<evidence type="ECO:0000256" key="5">
    <source>
        <dbReference type="RuleBase" id="RU004404"/>
    </source>
</evidence>
<keyword evidence="4 5" id="KW-0720">Serine protease</keyword>
<dbReference type="InterPro" id="IPR036366">
    <property type="entry name" value="PGBDSf"/>
</dbReference>
<keyword evidence="6" id="KW-0812">Transmembrane</keyword>
<keyword evidence="3 5" id="KW-0378">Hydrolase</keyword>
<dbReference type="Gene3D" id="3.30.750.44">
    <property type="match status" value="1"/>
</dbReference>
<dbReference type="PANTHER" id="PTHR32060:SF30">
    <property type="entry name" value="CARBOXY-TERMINAL PROCESSING PROTEASE CTPA"/>
    <property type="match status" value="1"/>
</dbReference>
<dbReference type="NCBIfam" id="TIGR00225">
    <property type="entry name" value="prc"/>
    <property type="match status" value="1"/>
</dbReference>
<dbReference type="InterPro" id="IPR055210">
    <property type="entry name" value="CtpA/B_N"/>
</dbReference>
<dbReference type="SUPFAM" id="SSF47090">
    <property type="entry name" value="PGBD-like"/>
    <property type="match status" value="1"/>
</dbReference>
<dbReference type="SUPFAM" id="SSF50156">
    <property type="entry name" value="PDZ domain-like"/>
    <property type="match status" value="1"/>
</dbReference>
<dbReference type="Pfam" id="PF03572">
    <property type="entry name" value="Peptidase_S41"/>
    <property type="match status" value="1"/>
</dbReference>
<keyword evidence="6" id="KW-1133">Transmembrane helix</keyword>
<evidence type="ECO:0000313" key="8">
    <source>
        <dbReference type="EMBL" id="MBW7476573.1"/>
    </source>
</evidence>
<sequence>MFSEKAVKQRKGVKIGLIIVAACVLGFIGGRVSVLIQYPIMQESTFRNLAYTYDEIMSNYLEGADAKELVDGAAEGMVASLEDPYSVYLIGDRGEKYVQSYSDHIVGIGVEIREQDGEFIIEEIIKGAPSEKAGLRAGDAIIEVDGKATKGIELADLKKLVQGEEGTTVKMTVRRERLTEPLDIMVKRGAVPVHTVTYEMMDNGVGQIVITRFAEKTGDEFNQALQSLTGKGMKALLIDLRGNPGGLLDPTIEIASHFVPKDEVIVQVVYKGEKRVITHKSEQKTPWTLPLAVLVDGHSASSSEVLTAALKATAHAEVIGEKTFGKGIVQNFRQLGDGSVLKLTEAQWRSADGQWIHKKGIEPTVPVAAPAYSMLPMLPSGLQLQQGNYGEQVETVQQMLQTLGYLANAEMGIYDAVTAEAVKQYQRDHSLPVTGMMNDKTAYKLTEQLAEKFKAADPQRIKALELLGNRNG</sequence>
<dbReference type="CDD" id="cd06782">
    <property type="entry name" value="cpPDZ_CPP-like"/>
    <property type="match status" value="1"/>
</dbReference>
<comment type="caution">
    <text evidence="8">The sequence shown here is derived from an EMBL/GenBank/DDBJ whole genome shotgun (WGS) entry which is preliminary data.</text>
</comment>
<accession>A0ABS7DBP7</accession>
<dbReference type="Gene3D" id="1.10.101.10">
    <property type="entry name" value="PGBD-like superfamily/PGBD"/>
    <property type="match status" value="1"/>
</dbReference>
<dbReference type="InterPro" id="IPR041489">
    <property type="entry name" value="PDZ_6"/>
</dbReference>
<dbReference type="InterPro" id="IPR001478">
    <property type="entry name" value="PDZ"/>
</dbReference>
<dbReference type="InterPro" id="IPR005151">
    <property type="entry name" value="Tail-specific_protease"/>
</dbReference>
<dbReference type="CDD" id="cd07560">
    <property type="entry name" value="Peptidase_S41_CPP"/>
    <property type="match status" value="1"/>
</dbReference>
<proteinExistence type="inferred from homology"/>
<dbReference type="SMART" id="SM00228">
    <property type="entry name" value="PDZ"/>
    <property type="match status" value="1"/>
</dbReference>
<organism evidence="8 9">
    <name type="scientific">Paenibacillus oenotherae</name>
    <dbReference type="NCBI Taxonomy" id="1435645"/>
    <lineage>
        <taxon>Bacteria</taxon>
        <taxon>Bacillati</taxon>
        <taxon>Bacillota</taxon>
        <taxon>Bacilli</taxon>
        <taxon>Bacillales</taxon>
        <taxon>Paenibacillaceae</taxon>
        <taxon>Paenibacillus</taxon>
    </lineage>
</organism>
<gene>
    <name evidence="8" type="ORF">K0T92_17790</name>
</gene>
<dbReference type="Gene3D" id="3.90.226.10">
    <property type="entry name" value="2-enoyl-CoA Hydratase, Chain A, domain 1"/>
    <property type="match status" value="1"/>
</dbReference>